<dbReference type="InterPro" id="IPR000326">
    <property type="entry name" value="PAP2/HPO"/>
</dbReference>
<feature type="transmembrane region" description="Helical" evidence="1">
    <location>
        <begin position="159"/>
        <end position="177"/>
    </location>
</feature>
<evidence type="ECO:0000313" key="3">
    <source>
        <dbReference type="EMBL" id="MDZ5459437.1"/>
    </source>
</evidence>
<feature type="transmembrane region" description="Helical" evidence="1">
    <location>
        <begin position="60"/>
        <end position="82"/>
    </location>
</feature>
<dbReference type="PANTHER" id="PTHR14969">
    <property type="entry name" value="SPHINGOSINE-1-PHOSPHATE PHOSPHOHYDROLASE"/>
    <property type="match status" value="1"/>
</dbReference>
<protein>
    <submittedName>
        <fullName evidence="3">Phosphatase PAP2 family protein</fullName>
    </submittedName>
</protein>
<gene>
    <name evidence="3" type="ORF">SM757_22920</name>
</gene>
<accession>A0ABU5IKK3</accession>
<feature type="domain" description="Phosphatidic acid phosphatase type 2/haloperoxidase" evidence="2">
    <location>
        <begin position="88"/>
        <end position="200"/>
    </location>
</feature>
<reference evidence="3 4" key="1">
    <citation type="submission" date="2023-11" db="EMBL/GenBank/DDBJ databases">
        <title>Draft genome of Azohydromonas lata strain H1 (DSM1123), a polyhydroxyalkanoate producer.</title>
        <authorList>
            <person name="Traversa D."/>
            <person name="D'Addabbo P."/>
            <person name="Pazzani C."/>
            <person name="Manzari C."/>
            <person name="Chiara M."/>
            <person name="Scrascia M."/>
        </authorList>
    </citation>
    <scope>NUCLEOTIDE SEQUENCE [LARGE SCALE GENOMIC DNA]</scope>
    <source>
        <strain evidence="3 4">H1</strain>
    </source>
</reference>
<name>A0ABU5IKK3_9BURK</name>
<evidence type="ECO:0000313" key="4">
    <source>
        <dbReference type="Proteomes" id="UP001293718"/>
    </source>
</evidence>
<organism evidence="3 4">
    <name type="scientific">Azohydromonas lata</name>
    <dbReference type="NCBI Taxonomy" id="45677"/>
    <lineage>
        <taxon>Bacteria</taxon>
        <taxon>Pseudomonadati</taxon>
        <taxon>Pseudomonadota</taxon>
        <taxon>Betaproteobacteria</taxon>
        <taxon>Burkholderiales</taxon>
        <taxon>Sphaerotilaceae</taxon>
        <taxon>Azohydromonas</taxon>
    </lineage>
</organism>
<keyword evidence="1" id="KW-0812">Transmembrane</keyword>
<evidence type="ECO:0000256" key="1">
    <source>
        <dbReference type="SAM" id="Phobius"/>
    </source>
</evidence>
<dbReference type="RefSeq" id="WP_322467168.1">
    <property type="nucleotide sequence ID" value="NZ_JAXOJX010000044.1"/>
</dbReference>
<keyword evidence="4" id="KW-1185">Reference proteome</keyword>
<dbReference type="SMART" id="SM00014">
    <property type="entry name" value="acidPPc"/>
    <property type="match status" value="1"/>
</dbReference>
<keyword evidence="1" id="KW-1133">Transmembrane helix</keyword>
<evidence type="ECO:0000259" key="2">
    <source>
        <dbReference type="SMART" id="SM00014"/>
    </source>
</evidence>
<dbReference type="SUPFAM" id="SSF48317">
    <property type="entry name" value="Acid phosphatase/Vanadium-dependent haloperoxidase"/>
    <property type="match status" value="1"/>
</dbReference>
<dbReference type="InterPro" id="IPR036938">
    <property type="entry name" value="PAP2/HPO_sf"/>
</dbReference>
<dbReference type="EMBL" id="JAXOJX010000044">
    <property type="protein sequence ID" value="MDZ5459437.1"/>
    <property type="molecule type" value="Genomic_DNA"/>
</dbReference>
<feature type="transmembrane region" description="Helical" evidence="1">
    <location>
        <begin position="182"/>
        <end position="201"/>
    </location>
</feature>
<proteinExistence type="predicted"/>
<comment type="caution">
    <text evidence="3">The sequence shown here is derived from an EMBL/GenBank/DDBJ whole genome shotgun (WGS) entry which is preliminary data.</text>
</comment>
<dbReference type="Pfam" id="PF01569">
    <property type="entry name" value="PAP2"/>
    <property type="match status" value="1"/>
</dbReference>
<dbReference type="Proteomes" id="UP001293718">
    <property type="component" value="Unassembled WGS sequence"/>
</dbReference>
<feature type="transmembrane region" description="Helical" evidence="1">
    <location>
        <begin position="127"/>
        <end position="147"/>
    </location>
</feature>
<keyword evidence="1" id="KW-0472">Membrane</keyword>
<feature type="transmembrane region" description="Helical" evidence="1">
    <location>
        <begin position="88"/>
        <end position="106"/>
    </location>
</feature>
<dbReference type="Gene3D" id="1.20.144.10">
    <property type="entry name" value="Phosphatidic acid phosphatase type 2/haloperoxidase"/>
    <property type="match status" value="1"/>
</dbReference>
<feature type="transmembrane region" description="Helical" evidence="1">
    <location>
        <begin position="6"/>
        <end position="25"/>
    </location>
</feature>
<sequence length="204" mass="21428">MPWWPGRWLLLLMPLAVVALLLWAAPRLQGWTHWQAMEQRVAALVGRCKHPRVVAAAMDISALGSSTLVGLLGVVAVPALWAAGGTDAALALALATALPGPLGRWLKHRTQLVRPADSRSITFGSSFPSNHTLMASAWWLTAAALTAPLMPTDALRNGAWLLGVLLPLAVGGSRVALGAHHVADVVAGWLLGFGLALSLVTPSM</sequence>
<dbReference type="PANTHER" id="PTHR14969:SF13">
    <property type="entry name" value="AT30094P"/>
    <property type="match status" value="1"/>
</dbReference>